<keyword evidence="1" id="KW-1133">Transmembrane helix</keyword>
<evidence type="ECO:0000256" key="1">
    <source>
        <dbReference type="SAM" id="Phobius"/>
    </source>
</evidence>
<gene>
    <name evidence="2" type="ORF">C4N19_06560</name>
</gene>
<protein>
    <submittedName>
        <fullName evidence="2">Uncharacterized protein</fullName>
    </submittedName>
</protein>
<proteinExistence type="predicted"/>
<dbReference type="GeneID" id="62763180"/>
<accession>A0ABM6TVG4</accession>
<reference evidence="3" key="1">
    <citation type="journal article" date="2018" name="MSphere">
        <title>Fusobacterium Genomics Using MinION and Illumina Sequencing Enables Genome Completion and Correction.</title>
        <authorList>
            <person name="Todd S.M."/>
            <person name="Settlage R.E."/>
            <person name="Lahmers K.K."/>
            <person name="Slade D.J."/>
        </authorList>
    </citation>
    <scope>NUCLEOTIDE SEQUENCE [LARGE SCALE GENOMIC DNA]</scope>
    <source>
        <strain evidence="3">ATCC 9817</strain>
    </source>
</reference>
<dbReference type="EMBL" id="CP028102">
    <property type="protein sequence ID" value="AVQ18770.1"/>
    <property type="molecule type" value="Genomic_DNA"/>
</dbReference>
<sequence length="106" mass="12804">MENKLLITLGIAAFSVAVVYYFKVIIPDKKRCEEELNKELEQVGKKCNNCKFMNRFKLTYDPWECYCSDGSIHNKFNYFCGNHEFNDEEIEEAEWRVKFRKREENR</sequence>
<feature type="transmembrane region" description="Helical" evidence="1">
    <location>
        <begin position="6"/>
        <end position="22"/>
    </location>
</feature>
<name>A0ABM6TVG4_FUSMR</name>
<keyword evidence="3" id="KW-1185">Reference proteome</keyword>
<dbReference type="Proteomes" id="UP000240258">
    <property type="component" value="Chromosome"/>
</dbReference>
<dbReference type="RefSeq" id="WP_005884258.1">
    <property type="nucleotide sequence ID" value="NZ_CP028102.1"/>
</dbReference>
<keyword evidence="1" id="KW-0812">Transmembrane</keyword>
<evidence type="ECO:0000313" key="3">
    <source>
        <dbReference type="Proteomes" id="UP000240258"/>
    </source>
</evidence>
<organism evidence="2 3">
    <name type="scientific">Fusobacterium mortiferum ATCC 9817</name>
    <dbReference type="NCBI Taxonomy" id="469616"/>
    <lineage>
        <taxon>Bacteria</taxon>
        <taxon>Fusobacteriati</taxon>
        <taxon>Fusobacteriota</taxon>
        <taxon>Fusobacteriia</taxon>
        <taxon>Fusobacteriales</taxon>
        <taxon>Fusobacteriaceae</taxon>
        <taxon>Fusobacterium</taxon>
    </lineage>
</organism>
<evidence type="ECO:0000313" key="2">
    <source>
        <dbReference type="EMBL" id="AVQ18770.1"/>
    </source>
</evidence>
<keyword evidence="1" id="KW-0472">Membrane</keyword>